<dbReference type="Gene3D" id="3.90.70.10">
    <property type="entry name" value="Cysteine proteinases"/>
    <property type="match status" value="1"/>
</dbReference>
<evidence type="ECO:0000313" key="4">
    <source>
        <dbReference type="Proteomes" id="UP000259211"/>
    </source>
</evidence>
<dbReference type="Proteomes" id="UP000259211">
    <property type="component" value="Unassembled WGS sequence"/>
</dbReference>
<evidence type="ECO:0000313" key="3">
    <source>
        <dbReference type="EMBL" id="RFT43924.1"/>
    </source>
</evidence>
<dbReference type="RefSeq" id="WP_065673510.1">
    <property type="nucleotide sequence ID" value="NZ_JAQDJS010000002.1"/>
</dbReference>
<comment type="caution">
    <text evidence="3">The sequence shown here is derived from an EMBL/GenBank/DDBJ whole genome shotgun (WGS) entry which is preliminary data.</text>
</comment>
<sequence>MISTINRLRRGAVVGLAVLAVGAGPAAVTAQAGSEPANQPQVAKVASVQAQVSAADVANGQIADAAAHGFHTVNINFEYQATGWWCGPASTRIALSARGVNVSQQQMANELGTTENGTNDISLVTSVLNNHLNPQWYENKYMPNDPPTQDQKDLLWHDITTDIDKGYAIVANIVAPANNHPPGYPGGTIYHYLTIVGYNPDTREVLVADPAGFAGTPTYKLSFDQMATLIPPKGYSA</sequence>
<dbReference type="InterPro" id="IPR039564">
    <property type="entry name" value="Peptidase_C39-like"/>
</dbReference>
<dbReference type="InterPro" id="IPR038765">
    <property type="entry name" value="Papain-like_cys_pep_sf"/>
</dbReference>
<feature type="chain" id="PRO_5038633700" description="Peptidase C39-like domain-containing protein" evidence="1">
    <location>
        <begin position="27"/>
        <end position="237"/>
    </location>
</feature>
<dbReference type="EMBL" id="NOWI01000006">
    <property type="protein sequence ID" value="RFT43924.1"/>
    <property type="molecule type" value="Genomic_DNA"/>
</dbReference>
<feature type="signal peptide" evidence="1">
    <location>
        <begin position="1"/>
        <end position="26"/>
    </location>
</feature>
<dbReference type="AlphaFoldDB" id="A0A3E2DFA7"/>
<evidence type="ECO:0000256" key="1">
    <source>
        <dbReference type="SAM" id="SignalP"/>
    </source>
</evidence>
<name>A0A3E2DFA7_9ACTN</name>
<organism evidence="3 4">
    <name type="scientific">Cutibacterium avidum</name>
    <dbReference type="NCBI Taxonomy" id="33010"/>
    <lineage>
        <taxon>Bacteria</taxon>
        <taxon>Bacillati</taxon>
        <taxon>Actinomycetota</taxon>
        <taxon>Actinomycetes</taxon>
        <taxon>Propionibacteriales</taxon>
        <taxon>Propionibacteriaceae</taxon>
        <taxon>Cutibacterium</taxon>
    </lineage>
</organism>
<gene>
    <name evidence="3" type="ORF">CHT91_07850</name>
</gene>
<feature type="domain" description="Peptidase C39-like" evidence="2">
    <location>
        <begin position="75"/>
        <end position="211"/>
    </location>
</feature>
<evidence type="ECO:0000259" key="2">
    <source>
        <dbReference type="Pfam" id="PF13529"/>
    </source>
</evidence>
<keyword evidence="1" id="KW-0732">Signal</keyword>
<dbReference type="Pfam" id="PF13529">
    <property type="entry name" value="Peptidase_C39_2"/>
    <property type="match status" value="1"/>
</dbReference>
<reference evidence="3 4" key="1">
    <citation type="submission" date="2017-07" db="EMBL/GenBank/DDBJ databases">
        <authorList>
            <person name="Sun Z.S."/>
            <person name="Albrecht U."/>
            <person name="Echele G."/>
            <person name="Lee C.C."/>
        </authorList>
    </citation>
    <scope>NUCLEOTIDE SEQUENCE [LARGE SCALE GENOMIC DNA]</scope>
    <source>
        <strain evidence="3 4">P16-029</strain>
    </source>
</reference>
<protein>
    <recommendedName>
        <fullName evidence="2">Peptidase C39-like domain-containing protein</fullName>
    </recommendedName>
</protein>
<accession>A0A3E2DFA7</accession>
<proteinExistence type="predicted"/>
<dbReference type="SUPFAM" id="SSF54001">
    <property type="entry name" value="Cysteine proteinases"/>
    <property type="match status" value="1"/>
</dbReference>